<comment type="similarity">
    <text evidence="3">Belongs to the CTNNBIP1 family.</text>
</comment>
<feature type="region of interest" description="Disordered" evidence="11">
    <location>
        <begin position="1"/>
        <end position="51"/>
    </location>
</feature>
<evidence type="ECO:0000259" key="12">
    <source>
        <dbReference type="Pfam" id="PF06384"/>
    </source>
</evidence>
<evidence type="ECO:0000256" key="11">
    <source>
        <dbReference type="SAM" id="MobiDB-lite"/>
    </source>
</evidence>
<evidence type="ECO:0000256" key="3">
    <source>
        <dbReference type="ARBA" id="ARBA00006505"/>
    </source>
</evidence>
<dbReference type="InterPro" id="IPR036911">
    <property type="entry name" value="ICAT_sf"/>
</dbReference>
<evidence type="ECO:0000256" key="6">
    <source>
        <dbReference type="ARBA" id="ARBA00022687"/>
    </source>
</evidence>
<keyword evidence="4" id="KW-0963">Cytoplasm</keyword>
<dbReference type="GO" id="GO:0008285">
    <property type="term" value="P:negative regulation of cell population proliferation"/>
    <property type="evidence" value="ECO:0007669"/>
    <property type="project" value="UniProtKB-ARBA"/>
</dbReference>
<comment type="subcellular location">
    <subcellularLocation>
        <location evidence="2">Cytoplasm</location>
    </subcellularLocation>
    <subcellularLocation>
        <location evidence="1">Nucleus</location>
    </subcellularLocation>
</comment>
<dbReference type="Gene3D" id="1.10.10.490">
    <property type="entry name" value="Beta-catenin-interacting ICAT"/>
    <property type="match status" value="1"/>
</dbReference>
<feature type="domain" description="Beta-catenin-interacting ICAT" evidence="12">
    <location>
        <begin position="38"/>
        <end position="100"/>
    </location>
</feature>
<dbReference type="Proteomes" id="UP001279410">
    <property type="component" value="Unassembled WGS sequence"/>
</dbReference>
<evidence type="ECO:0000256" key="5">
    <source>
        <dbReference type="ARBA" id="ARBA00022553"/>
    </source>
</evidence>
<evidence type="ECO:0000256" key="4">
    <source>
        <dbReference type="ARBA" id="ARBA00022490"/>
    </source>
</evidence>
<gene>
    <name evidence="13" type="ORF">AKAME5_000037200</name>
</gene>
<dbReference type="FunFam" id="1.10.10.490:FF:000001">
    <property type="entry name" value="beta-catenin-interacting protein 1"/>
    <property type="match status" value="1"/>
</dbReference>
<organism evidence="13 14">
    <name type="scientific">Lates japonicus</name>
    <name type="common">Japanese lates</name>
    <dbReference type="NCBI Taxonomy" id="270547"/>
    <lineage>
        <taxon>Eukaryota</taxon>
        <taxon>Metazoa</taxon>
        <taxon>Chordata</taxon>
        <taxon>Craniata</taxon>
        <taxon>Vertebrata</taxon>
        <taxon>Euteleostomi</taxon>
        <taxon>Actinopterygii</taxon>
        <taxon>Neopterygii</taxon>
        <taxon>Teleostei</taxon>
        <taxon>Neoteleostei</taxon>
        <taxon>Acanthomorphata</taxon>
        <taxon>Carangaria</taxon>
        <taxon>Carangaria incertae sedis</taxon>
        <taxon>Centropomidae</taxon>
        <taxon>Lates</taxon>
    </lineage>
</organism>
<keyword evidence="5" id="KW-0597">Phosphoprotein</keyword>
<dbReference type="GO" id="GO:0008013">
    <property type="term" value="F:beta-catenin binding"/>
    <property type="evidence" value="ECO:0007669"/>
    <property type="project" value="InterPro"/>
</dbReference>
<accession>A0AAD3QWF3</accession>
<dbReference type="AlphaFoldDB" id="A0AAD3QWF3"/>
<dbReference type="GO" id="GO:0030877">
    <property type="term" value="C:beta-catenin destruction complex"/>
    <property type="evidence" value="ECO:0007669"/>
    <property type="project" value="TreeGrafter"/>
</dbReference>
<evidence type="ECO:0000256" key="8">
    <source>
        <dbReference type="ARBA" id="ARBA00054377"/>
    </source>
</evidence>
<dbReference type="SUPFAM" id="SSF81730">
    <property type="entry name" value="beta-catenin-interacting protein ICAT"/>
    <property type="match status" value="1"/>
</dbReference>
<sequence>MAPPVAGGGRPPTTTHHSNRAQKKEKLDQEGATGAGGMNREEAPGKSPEDMYIQQKVRVLLMLKKMGSNLTPSEEAFLRNYAGVVHSQMSQLPQHNIDQEGRLRASTKEERGGGVAIATSVVPGKLSFPVGFGVVATCCIGRLEQVSLGGLEASWSANYTARV</sequence>
<dbReference type="Pfam" id="PF06384">
    <property type="entry name" value="ICAT"/>
    <property type="match status" value="1"/>
</dbReference>
<comment type="subunit">
    <text evidence="9">Binds CTNNB1.</text>
</comment>
<proteinExistence type="inferred from homology"/>
<protein>
    <recommendedName>
        <fullName evidence="10">Beta-catenin-interacting protein 1</fullName>
    </recommendedName>
</protein>
<evidence type="ECO:0000313" key="13">
    <source>
        <dbReference type="EMBL" id="GLD45931.1"/>
    </source>
</evidence>
<evidence type="ECO:0000313" key="14">
    <source>
        <dbReference type="Proteomes" id="UP001279410"/>
    </source>
</evidence>
<evidence type="ECO:0000256" key="1">
    <source>
        <dbReference type="ARBA" id="ARBA00004123"/>
    </source>
</evidence>
<dbReference type="InterPro" id="IPR009428">
    <property type="entry name" value="ICAT_dom"/>
</dbReference>
<dbReference type="GO" id="GO:0016055">
    <property type="term" value="P:Wnt signaling pathway"/>
    <property type="evidence" value="ECO:0007669"/>
    <property type="project" value="UniProtKB-KW"/>
</dbReference>
<comment type="caution">
    <text evidence="13">The sequence shown here is derived from an EMBL/GenBank/DDBJ whole genome shotgun (WGS) entry which is preliminary data.</text>
</comment>
<dbReference type="GO" id="GO:0090090">
    <property type="term" value="P:negative regulation of canonical Wnt signaling pathway"/>
    <property type="evidence" value="ECO:0007669"/>
    <property type="project" value="UniProtKB-ARBA"/>
</dbReference>
<dbReference type="GO" id="GO:0005829">
    <property type="term" value="C:cytosol"/>
    <property type="evidence" value="ECO:0007669"/>
    <property type="project" value="TreeGrafter"/>
</dbReference>
<evidence type="ECO:0000256" key="7">
    <source>
        <dbReference type="ARBA" id="ARBA00023242"/>
    </source>
</evidence>
<comment type="function">
    <text evidence="8">Prevents the interaction between CTNNB1 and TCF family members, and acts as a negative regulator of the Wnt signaling pathway.</text>
</comment>
<reference evidence="13" key="1">
    <citation type="submission" date="2022-08" db="EMBL/GenBank/DDBJ databases">
        <title>Genome sequencing of akame (Lates japonicus).</title>
        <authorList>
            <person name="Hashiguchi Y."/>
            <person name="Takahashi H."/>
        </authorList>
    </citation>
    <scope>NUCLEOTIDE SEQUENCE</scope>
    <source>
        <strain evidence="13">Kochi</strain>
    </source>
</reference>
<keyword evidence="7" id="KW-0539">Nucleus</keyword>
<evidence type="ECO:0000256" key="10">
    <source>
        <dbReference type="ARBA" id="ARBA00067674"/>
    </source>
</evidence>
<dbReference type="EMBL" id="BRZM01000001">
    <property type="protein sequence ID" value="GLD45931.1"/>
    <property type="molecule type" value="Genomic_DNA"/>
</dbReference>
<dbReference type="GO" id="GO:0005634">
    <property type="term" value="C:nucleus"/>
    <property type="evidence" value="ECO:0007669"/>
    <property type="project" value="UniProtKB-SubCell"/>
</dbReference>
<dbReference type="PANTHER" id="PTHR47142">
    <property type="entry name" value="BETA-CATENIN-INTERACTING PROTEIN 1"/>
    <property type="match status" value="1"/>
</dbReference>
<keyword evidence="6" id="KW-0879">Wnt signaling pathway</keyword>
<feature type="compositionally biased region" description="Gly residues" evidence="11">
    <location>
        <begin position="1"/>
        <end position="10"/>
    </location>
</feature>
<name>A0AAD3QWF3_LATJO</name>
<evidence type="ECO:0000256" key="2">
    <source>
        <dbReference type="ARBA" id="ARBA00004496"/>
    </source>
</evidence>
<feature type="compositionally biased region" description="Basic and acidic residues" evidence="11">
    <location>
        <begin position="39"/>
        <end position="49"/>
    </location>
</feature>
<keyword evidence="14" id="KW-1185">Reference proteome</keyword>
<evidence type="ECO:0000256" key="9">
    <source>
        <dbReference type="ARBA" id="ARBA00061903"/>
    </source>
</evidence>
<dbReference type="GO" id="GO:0000122">
    <property type="term" value="P:negative regulation of transcription by RNA polymerase II"/>
    <property type="evidence" value="ECO:0007669"/>
    <property type="project" value="UniProtKB-ARBA"/>
</dbReference>
<dbReference type="PANTHER" id="PTHR47142:SF1">
    <property type="entry name" value="BETA-CATENIN-INTERACTING PROTEIN 1"/>
    <property type="match status" value="1"/>
</dbReference>